<dbReference type="Gene3D" id="3.20.20.150">
    <property type="entry name" value="Divalent-metal-dependent TIM barrel enzymes"/>
    <property type="match status" value="1"/>
</dbReference>
<name>A0A2T5J4T2_9SPHI</name>
<dbReference type="Proteomes" id="UP000244168">
    <property type="component" value="Unassembled WGS sequence"/>
</dbReference>
<dbReference type="AlphaFoldDB" id="A0A2T5J4T2"/>
<sequence length="305" mass="34628">MISVGIFNGYYPYTLEETIAKVKKDGFNCIQLDLSFKDFDLNDPHTLPQTLTVEKARTIRNAFRDANIEIVAISGYTNLISPDPEKKRKNIEYVKTLLKFAREFGTPYVISETGTYEPSSDWVFHEKNATEEAFQEIKEVIQELADFAYAHDAVFLVENYVNNVVGSVDQLLRLFREVDHPGVGLLMDPTNYFNGHNIKDVDGELYRIFNALQDKIKIAHAKDIKRAENAQEKHAAIDAVESHTFRGAGDVELPAAGLGVLNYELYLKLLSKKHPNIPIIIEHLDEEDIPRAKRFVDDTLKKIGA</sequence>
<evidence type="ECO:0000259" key="1">
    <source>
        <dbReference type="Pfam" id="PF01261"/>
    </source>
</evidence>
<dbReference type="InterPro" id="IPR013022">
    <property type="entry name" value="Xyl_isomerase-like_TIM-brl"/>
</dbReference>
<organism evidence="2 3">
    <name type="scientific">Mucilaginibacter yixingensis</name>
    <dbReference type="NCBI Taxonomy" id="1295612"/>
    <lineage>
        <taxon>Bacteria</taxon>
        <taxon>Pseudomonadati</taxon>
        <taxon>Bacteroidota</taxon>
        <taxon>Sphingobacteriia</taxon>
        <taxon>Sphingobacteriales</taxon>
        <taxon>Sphingobacteriaceae</taxon>
        <taxon>Mucilaginibacter</taxon>
    </lineage>
</organism>
<dbReference type="RefSeq" id="WP_107831375.1">
    <property type="nucleotide sequence ID" value="NZ_CP160205.1"/>
</dbReference>
<dbReference type="PANTHER" id="PTHR12110:SF21">
    <property type="entry name" value="XYLOSE ISOMERASE-LIKE TIM BARREL DOMAIN-CONTAINING PROTEIN"/>
    <property type="match status" value="1"/>
</dbReference>
<feature type="domain" description="Xylose isomerase-like TIM barrel" evidence="1">
    <location>
        <begin position="20"/>
        <end position="290"/>
    </location>
</feature>
<dbReference type="EMBL" id="QAOQ01000011">
    <property type="protein sequence ID" value="PTQ92634.1"/>
    <property type="molecule type" value="Genomic_DNA"/>
</dbReference>
<dbReference type="InterPro" id="IPR050312">
    <property type="entry name" value="IolE/XylAMocC-like"/>
</dbReference>
<protein>
    <submittedName>
        <fullName evidence="2">Sugar phosphate isomerase/epimerase</fullName>
    </submittedName>
</protein>
<accession>A0A2T5J4T2</accession>
<dbReference type="InterPro" id="IPR036237">
    <property type="entry name" value="Xyl_isomerase-like_sf"/>
</dbReference>
<evidence type="ECO:0000313" key="2">
    <source>
        <dbReference type="EMBL" id="PTQ92634.1"/>
    </source>
</evidence>
<dbReference type="GO" id="GO:0016853">
    <property type="term" value="F:isomerase activity"/>
    <property type="evidence" value="ECO:0007669"/>
    <property type="project" value="UniProtKB-KW"/>
</dbReference>
<comment type="caution">
    <text evidence="2">The sequence shown here is derived from an EMBL/GenBank/DDBJ whole genome shotgun (WGS) entry which is preliminary data.</text>
</comment>
<keyword evidence="3" id="KW-1185">Reference proteome</keyword>
<keyword evidence="2" id="KW-0413">Isomerase</keyword>
<evidence type="ECO:0000313" key="3">
    <source>
        <dbReference type="Proteomes" id="UP000244168"/>
    </source>
</evidence>
<dbReference type="OrthoDB" id="127797at2"/>
<gene>
    <name evidence="2" type="ORF">C8P68_11111</name>
</gene>
<reference evidence="2 3" key="1">
    <citation type="submission" date="2018-04" db="EMBL/GenBank/DDBJ databases">
        <title>Genomic Encyclopedia of Archaeal and Bacterial Type Strains, Phase II (KMG-II): from individual species to whole genera.</title>
        <authorList>
            <person name="Goeker M."/>
        </authorList>
    </citation>
    <scope>NUCLEOTIDE SEQUENCE [LARGE SCALE GENOMIC DNA]</scope>
    <source>
        <strain evidence="2 3">DSM 26809</strain>
    </source>
</reference>
<proteinExistence type="predicted"/>
<dbReference type="PANTHER" id="PTHR12110">
    <property type="entry name" value="HYDROXYPYRUVATE ISOMERASE"/>
    <property type="match status" value="1"/>
</dbReference>
<dbReference type="SUPFAM" id="SSF51658">
    <property type="entry name" value="Xylose isomerase-like"/>
    <property type="match status" value="1"/>
</dbReference>
<dbReference type="Pfam" id="PF01261">
    <property type="entry name" value="AP_endonuc_2"/>
    <property type="match status" value="1"/>
</dbReference>